<dbReference type="Proteomes" id="UP000297725">
    <property type="component" value="Unassembled WGS sequence"/>
</dbReference>
<evidence type="ECO:0000313" key="11">
    <source>
        <dbReference type="EMBL" id="QCA28094.1"/>
    </source>
</evidence>
<dbReference type="InterPro" id="IPR016940">
    <property type="entry name" value="ComGC"/>
</dbReference>
<keyword evidence="4" id="KW-0488">Methylation</keyword>
<evidence type="ECO:0000256" key="6">
    <source>
        <dbReference type="ARBA" id="ARBA00022989"/>
    </source>
</evidence>
<dbReference type="GO" id="GO:0030420">
    <property type="term" value="P:establishment of competence for transformation"/>
    <property type="evidence" value="ECO:0007669"/>
    <property type="project" value="UniProtKB-KW"/>
</dbReference>
<dbReference type="Proteomes" id="UP000296883">
    <property type="component" value="Chromosome"/>
</dbReference>
<evidence type="ECO:0000256" key="10">
    <source>
        <dbReference type="SAM" id="Phobius"/>
    </source>
</evidence>
<comment type="similarity">
    <text evidence="9">Belongs to the ComGC family.</text>
</comment>
<proteinExistence type="inferred from homology"/>
<dbReference type="GO" id="GO:0009986">
    <property type="term" value="C:cell surface"/>
    <property type="evidence" value="ECO:0007669"/>
    <property type="project" value="UniProtKB-SubCell"/>
</dbReference>
<evidence type="ECO:0000256" key="7">
    <source>
        <dbReference type="ARBA" id="ARBA00023136"/>
    </source>
</evidence>
<protein>
    <submittedName>
        <fullName evidence="12">Prepilin-type N-terminal cleavage/methylation domain-containing protein</fullName>
    </submittedName>
</protein>
<evidence type="ECO:0000256" key="3">
    <source>
        <dbReference type="ARBA" id="ARBA00022475"/>
    </source>
</evidence>
<reference evidence="12 14" key="1">
    <citation type="submission" date="2019-03" db="EMBL/GenBank/DDBJ databases">
        <title>Vagococcus sp. was isolated fron gut of Carduelis flavirostris.</title>
        <authorList>
            <person name="Ge Y."/>
        </authorList>
    </citation>
    <scope>NUCLEOTIDE SEQUENCE [LARGE SCALE GENOMIC DNA]</scope>
    <source>
        <strain evidence="12 14">CF-210</strain>
    </source>
</reference>
<evidence type="ECO:0000256" key="1">
    <source>
        <dbReference type="ARBA" id="ARBA00004162"/>
    </source>
</evidence>
<evidence type="ECO:0000313" key="12">
    <source>
        <dbReference type="EMBL" id="TFZ40137.1"/>
    </source>
</evidence>
<accession>A0AAJ5JM13</accession>
<evidence type="ECO:0000256" key="2">
    <source>
        <dbReference type="ARBA" id="ARBA00004241"/>
    </source>
</evidence>
<dbReference type="PIRSF" id="PIRSF029928">
    <property type="entry name" value="Late_competence_ComGC"/>
    <property type="match status" value="1"/>
</dbReference>
<dbReference type="InterPro" id="IPR053468">
    <property type="entry name" value="ComGE-like"/>
</dbReference>
<dbReference type="Gene3D" id="3.30.700.10">
    <property type="entry name" value="Glycoprotein, Type 4 Pilin"/>
    <property type="match status" value="1"/>
</dbReference>
<dbReference type="RefSeq" id="WP_135254949.1">
    <property type="nucleotide sequence ID" value="NZ_CP038865.1"/>
</dbReference>
<keyword evidence="13" id="KW-1185">Reference proteome</keyword>
<evidence type="ECO:0000256" key="8">
    <source>
        <dbReference type="ARBA" id="ARBA00023287"/>
    </source>
</evidence>
<keyword evidence="6 10" id="KW-1133">Transmembrane helix</keyword>
<dbReference type="EMBL" id="CP038865">
    <property type="protein sequence ID" value="QCA28094.1"/>
    <property type="molecule type" value="Genomic_DNA"/>
</dbReference>
<gene>
    <name evidence="12" type="ORF">E4031_08070</name>
    <name evidence="11" type="ORF">E4Z98_01745</name>
</gene>
<dbReference type="InterPro" id="IPR012902">
    <property type="entry name" value="N_methyl_site"/>
</dbReference>
<dbReference type="GO" id="GO:0005886">
    <property type="term" value="C:plasma membrane"/>
    <property type="evidence" value="ECO:0007669"/>
    <property type="project" value="UniProtKB-SubCell"/>
</dbReference>
<dbReference type="Pfam" id="PF07963">
    <property type="entry name" value="N_methyl"/>
    <property type="match status" value="1"/>
</dbReference>
<evidence type="ECO:0000256" key="9">
    <source>
        <dbReference type="ARBA" id="ARBA00043982"/>
    </source>
</evidence>
<sequence length="93" mass="10480">MKKKKYQAFTLIEMMVVLFIISVLILLFVPNLSKQKNKVDAEGKSALQSVLTSQVTLYQMNETGDVTLDNLVSKGYITEKQKEQAEGWGIEVP</sequence>
<dbReference type="EMBL" id="SRHU01000027">
    <property type="protein sequence ID" value="TFZ40137.1"/>
    <property type="molecule type" value="Genomic_DNA"/>
</dbReference>
<dbReference type="InterPro" id="IPR045584">
    <property type="entry name" value="Pilin-like"/>
</dbReference>
<keyword evidence="5 10" id="KW-0812">Transmembrane</keyword>
<dbReference type="AlphaFoldDB" id="A0AAJ5JM13"/>
<dbReference type="NCBIfam" id="TIGR02532">
    <property type="entry name" value="IV_pilin_GFxxxE"/>
    <property type="match status" value="1"/>
</dbReference>
<evidence type="ECO:0000256" key="5">
    <source>
        <dbReference type="ARBA" id="ARBA00022692"/>
    </source>
</evidence>
<comment type="subcellular location">
    <subcellularLocation>
        <location evidence="1">Cell membrane</location>
        <topology evidence="1">Single-pass membrane protein</topology>
    </subcellularLocation>
    <subcellularLocation>
        <location evidence="2">Cell surface</location>
    </subcellularLocation>
</comment>
<evidence type="ECO:0000313" key="13">
    <source>
        <dbReference type="Proteomes" id="UP000296883"/>
    </source>
</evidence>
<keyword evidence="7 10" id="KW-0472">Membrane</keyword>
<evidence type="ECO:0000313" key="14">
    <source>
        <dbReference type="Proteomes" id="UP000297725"/>
    </source>
</evidence>
<keyword evidence="8" id="KW-0178">Competence</keyword>
<feature type="transmembrane region" description="Helical" evidence="10">
    <location>
        <begin position="6"/>
        <end position="29"/>
    </location>
</feature>
<organism evidence="12 14">
    <name type="scientific">Vagococcus xieshaowenii</name>
    <dbReference type="NCBI Taxonomy" id="2562451"/>
    <lineage>
        <taxon>Bacteria</taxon>
        <taxon>Bacillati</taxon>
        <taxon>Bacillota</taxon>
        <taxon>Bacilli</taxon>
        <taxon>Lactobacillales</taxon>
        <taxon>Enterococcaceae</taxon>
        <taxon>Vagococcus</taxon>
    </lineage>
</organism>
<reference evidence="11 13" key="2">
    <citation type="journal article" date="2020" name="Int. J. Syst. Evol. Microbiol.">
        <title>Vagococcus xieshaowenii sp. nov., isolated from snow finch (Montifringilla taczanowskii) cloacal content.</title>
        <authorList>
            <person name="Ge Y."/>
            <person name="Yang J."/>
            <person name="Lai X.H."/>
            <person name="Zhang G."/>
            <person name="Jin D."/>
            <person name="Lu S."/>
            <person name="Wang B."/>
            <person name="Huang Y."/>
            <person name="Huang Y."/>
            <person name="Ren Z."/>
            <person name="Zhang X."/>
            <person name="Xu J."/>
        </authorList>
    </citation>
    <scope>NUCLEOTIDE SEQUENCE [LARGE SCALE GENOMIC DNA]</scope>
    <source>
        <strain evidence="13">personal::cf-49</strain>
        <strain evidence="11">Personal::cf-49</strain>
    </source>
</reference>
<name>A0AAJ5JM13_9ENTE</name>
<evidence type="ECO:0000256" key="4">
    <source>
        <dbReference type="ARBA" id="ARBA00022481"/>
    </source>
</evidence>
<dbReference type="SUPFAM" id="SSF54523">
    <property type="entry name" value="Pili subunits"/>
    <property type="match status" value="1"/>
</dbReference>
<keyword evidence="3" id="KW-1003">Cell membrane</keyword>
<dbReference type="NCBIfam" id="NF041013">
    <property type="entry name" value="T4P_ComGE"/>
    <property type="match status" value="1"/>
</dbReference>
<dbReference type="NCBIfam" id="NF040999">
    <property type="entry name" value="pilin_ComGC"/>
    <property type="match status" value="1"/>
</dbReference>